<feature type="signal peptide" evidence="2">
    <location>
        <begin position="1"/>
        <end position="24"/>
    </location>
</feature>
<keyword evidence="1" id="KW-0378">Hydrolase</keyword>
<dbReference type="Pfam" id="PF04185">
    <property type="entry name" value="Phosphoesterase"/>
    <property type="match status" value="1"/>
</dbReference>
<evidence type="ECO:0000256" key="1">
    <source>
        <dbReference type="ARBA" id="ARBA00022801"/>
    </source>
</evidence>
<dbReference type="InterPro" id="IPR015943">
    <property type="entry name" value="WD40/YVTN_repeat-like_dom_sf"/>
</dbReference>
<evidence type="ECO:0000256" key="2">
    <source>
        <dbReference type="SAM" id="SignalP"/>
    </source>
</evidence>
<dbReference type="PANTHER" id="PTHR47197:SF3">
    <property type="entry name" value="DIHYDRO-HEME D1 DEHYDROGENASE"/>
    <property type="match status" value="1"/>
</dbReference>
<dbReference type="EMBL" id="JANRHH010000013">
    <property type="protein sequence ID" value="MDN4592696.1"/>
    <property type="molecule type" value="Genomic_DNA"/>
</dbReference>
<proteinExistence type="predicted"/>
<keyword evidence="2" id="KW-0732">Signal</keyword>
<dbReference type="InterPro" id="IPR007312">
    <property type="entry name" value="Phosphoesterase"/>
</dbReference>
<dbReference type="InterPro" id="IPR011044">
    <property type="entry name" value="Quino_amine_DH_bsu"/>
</dbReference>
<protein>
    <submittedName>
        <fullName evidence="3">Bifunctional YncE family protein/alkaline phosphatase family protein</fullName>
    </submittedName>
</protein>
<evidence type="ECO:0000313" key="4">
    <source>
        <dbReference type="Proteomes" id="UP001174196"/>
    </source>
</evidence>
<accession>A0ABT8IJG4</accession>
<keyword evidence="4" id="KW-1185">Reference proteome</keyword>
<dbReference type="PANTHER" id="PTHR47197">
    <property type="entry name" value="PROTEIN NIRF"/>
    <property type="match status" value="1"/>
</dbReference>
<dbReference type="InterPro" id="IPR017850">
    <property type="entry name" value="Alkaline_phosphatase_core_sf"/>
</dbReference>
<comment type="caution">
    <text evidence="3">The sequence shown here is derived from an EMBL/GenBank/DDBJ whole genome shotgun (WGS) entry which is preliminary data.</text>
</comment>
<dbReference type="InterPro" id="IPR019405">
    <property type="entry name" value="Lactonase_7-beta_prop"/>
</dbReference>
<dbReference type="NCBIfam" id="TIGR02276">
    <property type="entry name" value="beta_rpt_yvtn"/>
    <property type="match status" value="3"/>
</dbReference>
<organism evidence="3 4">
    <name type="scientific">Polycladomyces subterraneus</name>
    <dbReference type="NCBI Taxonomy" id="1016997"/>
    <lineage>
        <taxon>Bacteria</taxon>
        <taxon>Bacillati</taxon>
        <taxon>Bacillota</taxon>
        <taxon>Bacilli</taxon>
        <taxon>Bacillales</taxon>
        <taxon>Thermoactinomycetaceae</taxon>
        <taxon>Polycladomyces</taxon>
    </lineage>
</organism>
<dbReference type="Gene3D" id="2.130.10.10">
    <property type="entry name" value="YVTN repeat-like/Quinoprotein amine dehydrogenase"/>
    <property type="match status" value="3"/>
</dbReference>
<dbReference type="SUPFAM" id="SSF53649">
    <property type="entry name" value="Alkaline phosphatase-like"/>
    <property type="match status" value="1"/>
</dbReference>
<reference evidence="3" key="1">
    <citation type="submission" date="2022-08" db="EMBL/GenBank/DDBJ databases">
        <title>Polycladomyces zharkentsis sp. nov., a novel thermophilic CMC and starch-degrading bacterium isolated from a geothermal spring in Kazakhstan.</title>
        <authorList>
            <person name="Mashzhan A."/>
            <person name="Kistaubaeva A."/>
            <person name="Javier-Lopez R."/>
            <person name="Birkeland N.-K."/>
        </authorList>
    </citation>
    <scope>NUCLEOTIDE SEQUENCE</scope>
    <source>
        <strain evidence="3">KSR 13</strain>
    </source>
</reference>
<dbReference type="Pfam" id="PF10282">
    <property type="entry name" value="Lactonase"/>
    <property type="match status" value="2"/>
</dbReference>
<dbReference type="InterPro" id="IPR011964">
    <property type="entry name" value="YVTN_b-propeller_repeat"/>
</dbReference>
<sequence length="797" mass="87257">MNLRRKVVSAFVALAVVGTGTAFAVDWTHRTAGPQADGTAVTPYNWTLTPAGKQVQLGDFPMGSAISPDHKYVIVSNAGQGVQSLQVVDTKTQKVVQTISYKAPEALYFGVAFSPDGQTVYASAGGNNKIRVYRFHAGQLTEQPPIQMSDAKKTNFYPAGITVSPDGKYLYVADNMSGQVSKIDLTTKQIVSSVSVGKFPYTVDLSKDGSKLYVSNWGESSVSVIDLATFTKKSDIPVGLHPNAIATNPKNGNIYVSDSDSDQISVIDSSSDKVIQTLSLSPYKHAKTGSQPDALAVSPDGQTLYVANAGNNDVAVIRLGKEPRVKGLIPTAWYPTDIQLSADGKHIMVLNAKGMGAGTNKGYQQGTYGPSTQYIGSMIKGTLSFIDTPDDRKLKSYTQQVMRNDRFLAQDEGKGASVIPRFAGEKSPIKHVIYVIKENRTYDQVFGDMKKGNGDPNLTMFGKNITPNLHKLADQFVLLDNFYTDAEISAQGHNWATGAKANDYVEKNWPANYSDRNRPYDFEGDNTATYPKDGFLWNDAKRSGVSFRDYGEFYQFGKSVPADPSIGNNYDPNFTGWDMDTSDLTRFDEWNKEFQQFVKNGNLPQLEIVRLPNDHTKGTTPGALSPQSYVAQNDLAVGKLVDAVSHSPYWKDTAIFIVEDDAQDGPDHVDAHRTEALVISPYTQKGTVDSTFYDTASMLKTIELILGMQPLTQYDAAATPMLNTFTTHPNFKPYDAVGPTYPLDRINGQDAPMAKESSQMDFSREDAAPDDQLNLAIWKATKGNAPYPKDVKKSDHD</sequence>
<dbReference type="InterPro" id="IPR051200">
    <property type="entry name" value="Host-pathogen_enzymatic-act"/>
</dbReference>
<name>A0ABT8IJG4_9BACL</name>
<gene>
    <name evidence="3" type="ORF">NWF35_01975</name>
</gene>
<dbReference type="Gene3D" id="3.40.720.10">
    <property type="entry name" value="Alkaline Phosphatase, subunit A"/>
    <property type="match status" value="1"/>
</dbReference>
<dbReference type="Proteomes" id="UP001174196">
    <property type="component" value="Unassembled WGS sequence"/>
</dbReference>
<dbReference type="RefSeq" id="WP_301237419.1">
    <property type="nucleotide sequence ID" value="NZ_JANRHH010000013.1"/>
</dbReference>
<dbReference type="SUPFAM" id="SSF50969">
    <property type="entry name" value="YVTN repeat-like/Quinoprotein amine dehydrogenase"/>
    <property type="match status" value="1"/>
</dbReference>
<feature type="chain" id="PRO_5047099441" evidence="2">
    <location>
        <begin position="25"/>
        <end position="797"/>
    </location>
</feature>
<dbReference type="CDD" id="cd05819">
    <property type="entry name" value="NHL"/>
    <property type="match status" value="1"/>
</dbReference>
<evidence type="ECO:0000313" key="3">
    <source>
        <dbReference type="EMBL" id="MDN4592696.1"/>
    </source>
</evidence>